<dbReference type="PANTHER" id="PTHR11733">
    <property type="entry name" value="ZINC METALLOPROTEASE FAMILY M13 NEPRILYSIN-RELATED"/>
    <property type="match status" value="1"/>
</dbReference>
<keyword evidence="9" id="KW-0645">Protease</keyword>
<sequence>MSNAKLAKCMLFGLLMVLKKVQMSPHNCEHAVCTSADCTQSASRIIANMDPSVNPCDNFYQYACGGWLKKNIIPETSSRYSTFDILRDELEVVLKGVLERQDPSDSSALTKAKTFYKSCTNDSTIEKRGGTPLLNMLPDVFEWPIAVDNWEADYGEKWAPEDTMGRLNEKYKKQVLVNFYIGADDRDSNSHIIHFDQPLLGLSSRDYYVCTGPYEEACKAYEEFMFNVAWLIRTDRGLSANQTLIAQEVARVMQLEKELANATDTPDDRNNPVFLYNKMQLRVLNENFTLQIGSKEFNWTHFANNIMKSVNTTVTDDEQVIVYAPNYLLRLKPILAEYSPRDIQNYLVWRYVMNMVAGLSRAYKDTGKAFRKALYGTTSEAAGWRQCANYVNNNLEKAVGRLYVEEAFAGESKEMMNEMIAEIREVFVKNLDDLNWMDAETKKAAEEKARAIRERIGYSENIMDDAYLDKEYQDLSYNVEEYFENIQKNFEFQQKKTLKKLRQKVNKEEWISGAAVVNAFYSTPRNQIVFPAGILQPPFFGKGQAKSLNYGGIGMVIGHEITHGFDDNGRNFDKDGDLKDWWTVGSTEKFQELSKCMVYQYGNYTWDLANGQNLSGNNTLGENIADNGGIRQAYQAYQNYINKHGEELPLPGINHNHHQLFFLNFAQVWCGTHRPEHAINSIKTDVHSPGKFRVLGSLQNFPAFADAFNCRKDSYMVPEKTCQVW</sequence>
<comment type="catalytic activity">
    <reaction evidence="27">
        <text>substance P + H2O = substance P(1-7) + L-Phe-Gly-L-Leu-L-Met-NH2</text>
        <dbReference type="Rhea" id="RHEA:71467"/>
        <dbReference type="ChEBI" id="CHEBI:15377"/>
        <dbReference type="ChEBI" id="CHEBI:190692"/>
        <dbReference type="ChEBI" id="CHEBI:190695"/>
        <dbReference type="ChEBI" id="CHEBI:190698"/>
    </reaction>
    <physiologicalReaction direction="left-to-right" evidence="27">
        <dbReference type="Rhea" id="RHEA:71468"/>
    </physiologicalReaction>
</comment>
<evidence type="ECO:0000259" key="31">
    <source>
        <dbReference type="Pfam" id="PF01431"/>
    </source>
</evidence>
<evidence type="ECO:0000256" key="18">
    <source>
        <dbReference type="ARBA" id="ARBA00023136"/>
    </source>
</evidence>
<dbReference type="InterPro" id="IPR000718">
    <property type="entry name" value="Peptidase_M13"/>
</dbReference>
<dbReference type="Pfam" id="PF05649">
    <property type="entry name" value="Peptidase_M13_N"/>
    <property type="match status" value="1"/>
</dbReference>
<evidence type="ECO:0000259" key="32">
    <source>
        <dbReference type="Pfam" id="PF05649"/>
    </source>
</evidence>
<evidence type="ECO:0000256" key="7">
    <source>
        <dbReference type="ARBA" id="ARBA00022475"/>
    </source>
</evidence>
<dbReference type="GO" id="GO:0005886">
    <property type="term" value="C:plasma membrane"/>
    <property type="evidence" value="ECO:0007669"/>
    <property type="project" value="UniProtKB-SubCell"/>
</dbReference>
<keyword evidence="30" id="KW-0732">Signal</keyword>
<dbReference type="Gene3D" id="3.40.390.10">
    <property type="entry name" value="Collagenase (Catalytic Domain)"/>
    <property type="match status" value="1"/>
</dbReference>
<keyword evidence="21" id="KW-0449">Lipoprotein</keyword>
<keyword evidence="15" id="KW-0735">Signal-anchor</keyword>
<evidence type="ECO:0000256" key="27">
    <source>
        <dbReference type="ARBA" id="ARBA00048093"/>
    </source>
</evidence>
<evidence type="ECO:0000256" key="14">
    <source>
        <dbReference type="ARBA" id="ARBA00022833"/>
    </source>
</evidence>
<dbReference type="PANTHER" id="PTHR11733:SF114">
    <property type="entry name" value="NEPRILYSIN"/>
    <property type="match status" value="1"/>
</dbReference>
<dbReference type="SUPFAM" id="SSF55486">
    <property type="entry name" value="Metalloproteases ('zincins'), catalytic domain"/>
    <property type="match status" value="1"/>
</dbReference>
<evidence type="ECO:0000256" key="29">
    <source>
        <dbReference type="ARBA" id="ARBA00049470"/>
    </source>
</evidence>
<evidence type="ECO:0000256" key="2">
    <source>
        <dbReference type="ARBA" id="ARBA00001947"/>
    </source>
</evidence>
<keyword evidence="17" id="KW-0482">Metalloprotease</keyword>
<evidence type="ECO:0000256" key="13">
    <source>
        <dbReference type="ARBA" id="ARBA00022801"/>
    </source>
</evidence>
<evidence type="ECO:0000256" key="17">
    <source>
        <dbReference type="ARBA" id="ARBA00023049"/>
    </source>
</evidence>
<feature type="chain" id="PRO_5040370470" description="Neprilysin" evidence="30">
    <location>
        <begin position="24"/>
        <end position="725"/>
    </location>
</feature>
<reference evidence="33" key="1">
    <citation type="journal article" date="2023" name="Science">
        <title>Genome structures resolve the early diversification of teleost fishes.</title>
        <authorList>
            <person name="Parey E."/>
            <person name="Louis A."/>
            <person name="Montfort J."/>
            <person name="Bouchez O."/>
            <person name="Roques C."/>
            <person name="Iampietro C."/>
            <person name="Lluch J."/>
            <person name="Castinel A."/>
            <person name="Donnadieu C."/>
            <person name="Desvignes T."/>
            <person name="Floi Bucao C."/>
            <person name="Jouanno E."/>
            <person name="Wen M."/>
            <person name="Mejri S."/>
            <person name="Dirks R."/>
            <person name="Jansen H."/>
            <person name="Henkel C."/>
            <person name="Chen W.J."/>
            <person name="Zahm M."/>
            <person name="Cabau C."/>
            <person name="Klopp C."/>
            <person name="Thompson A.W."/>
            <person name="Robinson-Rechavi M."/>
            <person name="Braasch I."/>
            <person name="Lecointre G."/>
            <person name="Bobe J."/>
            <person name="Postlethwait J.H."/>
            <person name="Berthelot C."/>
            <person name="Roest Crollius H."/>
            <person name="Guiguen Y."/>
        </authorList>
    </citation>
    <scope>NUCLEOTIDE SEQUENCE</scope>
    <source>
        <strain evidence="33">Concon-B</strain>
    </source>
</reference>
<evidence type="ECO:0000256" key="25">
    <source>
        <dbReference type="ARBA" id="ARBA00032584"/>
    </source>
</evidence>
<dbReference type="InterPro" id="IPR008753">
    <property type="entry name" value="Peptidase_M13_N"/>
</dbReference>
<keyword evidence="16" id="KW-1133">Transmembrane helix</keyword>
<evidence type="ECO:0000256" key="1">
    <source>
        <dbReference type="ARBA" id="ARBA00000716"/>
    </source>
</evidence>
<dbReference type="InterPro" id="IPR024079">
    <property type="entry name" value="MetalloPept_cat_dom_sf"/>
</dbReference>
<keyword evidence="34" id="KW-1185">Reference proteome</keyword>
<comment type="catalytic activity">
    <reaction evidence="28">
        <text>neurotensin + H2O = neurotensin(1-11) + L-isoleucyl-L-leucine</text>
        <dbReference type="Rhea" id="RHEA:71475"/>
        <dbReference type="ChEBI" id="CHEBI:15377"/>
        <dbReference type="ChEBI" id="CHEBI:147362"/>
        <dbReference type="ChEBI" id="CHEBI:190704"/>
        <dbReference type="ChEBI" id="CHEBI:190706"/>
    </reaction>
    <physiologicalReaction direction="left-to-right" evidence="28">
        <dbReference type="Rhea" id="RHEA:71476"/>
    </physiologicalReaction>
</comment>
<keyword evidence="7" id="KW-1003">Cell membrane</keyword>
<proteinExistence type="inferred from homology"/>
<evidence type="ECO:0000256" key="6">
    <source>
        <dbReference type="ARBA" id="ARBA00022077"/>
    </source>
</evidence>
<feature type="domain" description="Peptidase M13 C-terminal" evidence="31">
    <location>
        <begin position="518"/>
        <end position="724"/>
    </location>
</feature>
<comment type="catalytic activity">
    <reaction evidence="29">
        <text>substance P + H2O = substance P(1-9) + L-Leu-L-Met-NH2</text>
        <dbReference type="Rhea" id="RHEA:71459"/>
        <dbReference type="ChEBI" id="CHEBI:15377"/>
        <dbReference type="ChEBI" id="CHEBI:190692"/>
        <dbReference type="ChEBI" id="CHEBI:190693"/>
        <dbReference type="ChEBI" id="CHEBI:190700"/>
    </reaction>
    <physiologicalReaction direction="left-to-right" evidence="29">
        <dbReference type="Rhea" id="RHEA:71460"/>
    </physiologicalReaction>
</comment>
<dbReference type="InterPro" id="IPR018497">
    <property type="entry name" value="Peptidase_M13_C"/>
</dbReference>
<comment type="cofactor">
    <cofactor evidence="2">
        <name>Zn(2+)</name>
        <dbReference type="ChEBI" id="CHEBI:29105"/>
    </cofactor>
</comment>
<evidence type="ECO:0000256" key="4">
    <source>
        <dbReference type="ARBA" id="ARBA00007357"/>
    </source>
</evidence>
<keyword evidence="13" id="KW-0378">Hydrolase</keyword>
<dbReference type="InterPro" id="IPR042089">
    <property type="entry name" value="Peptidase_M13_dom_2"/>
</dbReference>
<dbReference type="CDD" id="cd08662">
    <property type="entry name" value="M13"/>
    <property type="match status" value="1"/>
</dbReference>
<dbReference type="PROSITE" id="PS51885">
    <property type="entry name" value="NEPRILYSIN"/>
    <property type="match status" value="1"/>
</dbReference>
<dbReference type="AlphaFoldDB" id="A0A9Q1D3K7"/>
<evidence type="ECO:0000256" key="16">
    <source>
        <dbReference type="ARBA" id="ARBA00022989"/>
    </source>
</evidence>
<gene>
    <name evidence="33" type="ORF">COCON_G00189790</name>
</gene>
<comment type="caution">
    <text evidence="33">The sequence shown here is derived from an EMBL/GenBank/DDBJ whole genome shotgun (WGS) entry which is preliminary data.</text>
</comment>
<dbReference type="GO" id="GO:0004222">
    <property type="term" value="F:metalloendopeptidase activity"/>
    <property type="evidence" value="ECO:0007669"/>
    <property type="project" value="UniProtKB-EC"/>
</dbReference>
<evidence type="ECO:0000256" key="19">
    <source>
        <dbReference type="ARBA" id="ARBA00023157"/>
    </source>
</evidence>
<dbReference type="PRINTS" id="PR00786">
    <property type="entry name" value="NEPRILYSIN"/>
</dbReference>
<keyword evidence="8" id="KW-0597">Phosphoprotein</keyword>
<comment type="subcellular location">
    <subcellularLocation>
        <location evidence="3">Cell membrane</location>
        <topology evidence="3">Single-pass type II membrane protein</topology>
    </subcellularLocation>
</comment>
<evidence type="ECO:0000256" key="22">
    <source>
        <dbReference type="ARBA" id="ARBA00031127"/>
    </source>
</evidence>
<accession>A0A9Q1D3K7</accession>
<evidence type="ECO:0000256" key="23">
    <source>
        <dbReference type="ARBA" id="ARBA00031362"/>
    </source>
</evidence>
<dbReference type="Proteomes" id="UP001152803">
    <property type="component" value="Unassembled WGS sequence"/>
</dbReference>
<dbReference type="EMBL" id="JAFJMO010000014">
    <property type="protein sequence ID" value="KAJ8256827.1"/>
    <property type="molecule type" value="Genomic_DNA"/>
</dbReference>
<keyword evidence="14" id="KW-0862">Zinc</keyword>
<dbReference type="Pfam" id="PF01431">
    <property type="entry name" value="Peptidase_M13"/>
    <property type="match status" value="1"/>
</dbReference>
<keyword evidence="12" id="KW-0479">Metal-binding</keyword>
<evidence type="ECO:0000256" key="21">
    <source>
        <dbReference type="ARBA" id="ARBA00023288"/>
    </source>
</evidence>
<evidence type="ECO:0000256" key="24">
    <source>
        <dbReference type="ARBA" id="ARBA00031486"/>
    </source>
</evidence>
<dbReference type="GO" id="GO:0046872">
    <property type="term" value="F:metal ion binding"/>
    <property type="evidence" value="ECO:0007669"/>
    <property type="project" value="UniProtKB-KW"/>
</dbReference>
<keyword evidence="11" id="KW-0519">Myristate</keyword>
<keyword evidence="18" id="KW-0472">Membrane</keyword>
<evidence type="ECO:0000256" key="3">
    <source>
        <dbReference type="ARBA" id="ARBA00004401"/>
    </source>
</evidence>
<keyword evidence="10" id="KW-0812">Transmembrane</keyword>
<dbReference type="Gene3D" id="1.10.1380.10">
    <property type="entry name" value="Neutral endopeptidase , domain2"/>
    <property type="match status" value="1"/>
</dbReference>
<evidence type="ECO:0000256" key="9">
    <source>
        <dbReference type="ARBA" id="ARBA00022670"/>
    </source>
</evidence>
<name>A0A9Q1D3K7_CONCO</name>
<comment type="catalytic activity">
    <reaction evidence="1">
        <text>Preferential cleavage of polypeptides between hydrophobic residues, particularly with Phe or Tyr at P1'.</text>
        <dbReference type="EC" id="3.4.24.11"/>
    </reaction>
</comment>
<dbReference type="EC" id="3.4.24.11" evidence="5"/>
<protein>
    <recommendedName>
        <fullName evidence="6">Neprilysin</fullName>
        <ecNumber evidence="5">3.4.24.11</ecNumber>
    </recommendedName>
    <alternativeName>
        <fullName evidence="25">Atriopeptidase</fullName>
    </alternativeName>
    <alternativeName>
        <fullName evidence="23">Enkephalinase</fullName>
    </alternativeName>
    <alternativeName>
        <fullName evidence="22">Neutral endopeptidase 24.11</fullName>
    </alternativeName>
    <alternativeName>
        <fullName evidence="24">Skin fibroblast elastase</fullName>
    </alternativeName>
</protein>
<feature type="domain" description="Peptidase M13 N-terminal" evidence="32">
    <location>
        <begin position="55"/>
        <end position="458"/>
    </location>
</feature>
<feature type="signal peptide" evidence="30">
    <location>
        <begin position="1"/>
        <end position="23"/>
    </location>
</feature>
<evidence type="ECO:0000313" key="34">
    <source>
        <dbReference type="Proteomes" id="UP001152803"/>
    </source>
</evidence>
<evidence type="ECO:0000256" key="15">
    <source>
        <dbReference type="ARBA" id="ARBA00022968"/>
    </source>
</evidence>
<evidence type="ECO:0000256" key="30">
    <source>
        <dbReference type="SAM" id="SignalP"/>
    </source>
</evidence>
<keyword evidence="20" id="KW-0325">Glycoprotein</keyword>
<evidence type="ECO:0000256" key="5">
    <source>
        <dbReference type="ARBA" id="ARBA00012521"/>
    </source>
</evidence>
<organism evidence="33 34">
    <name type="scientific">Conger conger</name>
    <name type="common">Conger eel</name>
    <name type="synonym">Muraena conger</name>
    <dbReference type="NCBI Taxonomy" id="82655"/>
    <lineage>
        <taxon>Eukaryota</taxon>
        <taxon>Metazoa</taxon>
        <taxon>Chordata</taxon>
        <taxon>Craniata</taxon>
        <taxon>Vertebrata</taxon>
        <taxon>Euteleostomi</taxon>
        <taxon>Actinopterygii</taxon>
        <taxon>Neopterygii</taxon>
        <taxon>Teleostei</taxon>
        <taxon>Anguilliformes</taxon>
        <taxon>Congridae</taxon>
        <taxon>Conger</taxon>
    </lineage>
</organism>
<evidence type="ECO:0000313" key="33">
    <source>
        <dbReference type="EMBL" id="KAJ8256827.1"/>
    </source>
</evidence>
<dbReference type="GO" id="GO:0097242">
    <property type="term" value="P:amyloid-beta clearance"/>
    <property type="evidence" value="ECO:0007669"/>
    <property type="project" value="TreeGrafter"/>
</dbReference>
<evidence type="ECO:0000256" key="12">
    <source>
        <dbReference type="ARBA" id="ARBA00022723"/>
    </source>
</evidence>
<comment type="catalytic activity">
    <reaction evidence="26">
        <text>neurotensin + H2O = neurotensin(1-10) + L-tyrosyl-L-isoleucyl-L-leucine</text>
        <dbReference type="Rhea" id="RHEA:71479"/>
        <dbReference type="ChEBI" id="CHEBI:15377"/>
        <dbReference type="ChEBI" id="CHEBI:147362"/>
        <dbReference type="ChEBI" id="CHEBI:190705"/>
        <dbReference type="ChEBI" id="CHEBI:190707"/>
    </reaction>
    <physiologicalReaction direction="left-to-right" evidence="26">
        <dbReference type="Rhea" id="RHEA:71480"/>
    </physiologicalReaction>
</comment>
<evidence type="ECO:0000256" key="11">
    <source>
        <dbReference type="ARBA" id="ARBA00022707"/>
    </source>
</evidence>
<evidence type="ECO:0000256" key="20">
    <source>
        <dbReference type="ARBA" id="ARBA00023180"/>
    </source>
</evidence>
<evidence type="ECO:0000256" key="28">
    <source>
        <dbReference type="ARBA" id="ARBA00049273"/>
    </source>
</evidence>
<evidence type="ECO:0000256" key="8">
    <source>
        <dbReference type="ARBA" id="ARBA00022553"/>
    </source>
</evidence>
<evidence type="ECO:0000256" key="10">
    <source>
        <dbReference type="ARBA" id="ARBA00022692"/>
    </source>
</evidence>
<dbReference type="GO" id="GO:0016485">
    <property type="term" value="P:protein processing"/>
    <property type="evidence" value="ECO:0007669"/>
    <property type="project" value="TreeGrafter"/>
</dbReference>
<dbReference type="OrthoDB" id="6475849at2759"/>
<keyword evidence="19" id="KW-1015">Disulfide bond</keyword>
<evidence type="ECO:0000256" key="26">
    <source>
        <dbReference type="ARBA" id="ARBA00047638"/>
    </source>
</evidence>
<comment type="similarity">
    <text evidence="4">Belongs to the peptidase M13 family.</text>
</comment>